<comment type="caution">
    <text evidence="2">The sequence shown here is derived from an EMBL/GenBank/DDBJ whole genome shotgun (WGS) entry which is preliminary data.</text>
</comment>
<proteinExistence type="predicted"/>
<evidence type="ECO:0000256" key="1">
    <source>
        <dbReference type="SAM" id="MobiDB-lite"/>
    </source>
</evidence>
<feature type="compositionally biased region" description="Polar residues" evidence="1">
    <location>
        <begin position="162"/>
        <end position="172"/>
    </location>
</feature>
<accession>A0A9X0BNL6</accession>
<protein>
    <submittedName>
        <fullName evidence="2">Uncharacterized protein</fullName>
    </submittedName>
</protein>
<evidence type="ECO:0000313" key="2">
    <source>
        <dbReference type="EMBL" id="KAJ5475347.1"/>
    </source>
</evidence>
<dbReference type="EMBL" id="JAPWDQ010000012">
    <property type="protein sequence ID" value="KAJ5475347.1"/>
    <property type="molecule type" value="Genomic_DNA"/>
</dbReference>
<keyword evidence="3" id="KW-1185">Reference proteome</keyword>
<dbReference type="RefSeq" id="XP_056787105.1">
    <property type="nucleotide sequence ID" value="XM_056938013.1"/>
</dbReference>
<feature type="region of interest" description="Disordered" evidence="1">
    <location>
        <begin position="139"/>
        <end position="173"/>
    </location>
</feature>
<reference evidence="2" key="2">
    <citation type="journal article" date="2023" name="IMA Fungus">
        <title>Comparative genomic study of the Penicillium genus elucidates a diverse pangenome and 15 lateral gene transfer events.</title>
        <authorList>
            <person name="Petersen C."/>
            <person name="Sorensen T."/>
            <person name="Nielsen M.R."/>
            <person name="Sondergaard T.E."/>
            <person name="Sorensen J.L."/>
            <person name="Fitzpatrick D.A."/>
            <person name="Frisvad J.C."/>
            <person name="Nielsen K.L."/>
        </authorList>
    </citation>
    <scope>NUCLEOTIDE SEQUENCE</scope>
    <source>
        <strain evidence="2">IBT 30728</strain>
    </source>
</reference>
<organism evidence="2 3">
    <name type="scientific">Penicillium diatomitis</name>
    <dbReference type="NCBI Taxonomy" id="2819901"/>
    <lineage>
        <taxon>Eukaryota</taxon>
        <taxon>Fungi</taxon>
        <taxon>Dikarya</taxon>
        <taxon>Ascomycota</taxon>
        <taxon>Pezizomycotina</taxon>
        <taxon>Eurotiomycetes</taxon>
        <taxon>Eurotiomycetidae</taxon>
        <taxon>Eurotiales</taxon>
        <taxon>Aspergillaceae</taxon>
        <taxon>Penicillium</taxon>
    </lineage>
</organism>
<name>A0A9X0BNL6_9EURO</name>
<gene>
    <name evidence="2" type="ORF">N7539_008413</name>
</gene>
<dbReference type="GeneID" id="81628263"/>
<reference evidence="2" key="1">
    <citation type="submission" date="2022-12" db="EMBL/GenBank/DDBJ databases">
        <authorList>
            <person name="Petersen C."/>
        </authorList>
    </citation>
    <scope>NUCLEOTIDE SEQUENCE</scope>
    <source>
        <strain evidence="2">IBT 30728</strain>
    </source>
</reference>
<dbReference type="AlphaFoldDB" id="A0A9X0BNL6"/>
<sequence length="193" mass="21661">MTRSTDELVDVKPMWPKLGELLTHGDDVKRESWTSVDQDYLHRSGFWLRFSGRWDGFALWRSGARRGAVVLKSERVIHSDGASEQLAQRADKLPGDAELGVSAEAELVSTPPVGRHSFLGHHSRREGLGVCATFPWQVASPTDDPELRDKRESFGSPESGHSRNGGTVQTCPTPVRVWGRRTRWDVETRREST</sequence>
<evidence type="ECO:0000313" key="3">
    <source>
        <dbReference type="Proteomes" id="UP001148312"/>
    </source>
</evidence>
<dbReference type="Proteomes" id="UP001148312">
    <property type="component" value="Unassembled WGS sequence"/>
</dbReference>